<dbReference type="SUPFAM" id="SSF56487">
    <property type="entry name" value="SRCR-like"/>
    <property type="match status" value="1"/>
</dbReference>
<name>A0A8S3YQX2_9EUPU</name>
<dbReference type="SMART" id="SM00202">
    <property type="entry name" value="SR"/>
    <property type="match status" value="1"/>
</dbReference>
<dbReference type="InterPro" id="IPR036772">
    <property type="entry name" value="SRCR-like_dom_sf"/>
</dbReference>
<dbReference type="AlphaFoldDB" id="A0A8S3YQX2"/>
<feature type="region of interest" description="Disordered" evidence="4">
    <location>
        <begin position="555"/>
        <end position="596"/>
    </location>
</feature>
<comment type="caution">
    <text evidence="7">The sequence shown here is derived from an EMBL/GenBank/DDBJ whole genome shotgun (WGS) entry which is preliminary data.</text>
</comment>
<feature type="signal peptide" evidence="5">
    <location>
        <begin position="1"/>
        <end position="32"/>
    </location>
</feature>
<dbReference type="PRINTS" id="PR00258">
    <property type="entry name" value="SPERACTRCPTR"/>
</dbReference>
<dbReference type="OrthoDB" id="6119881at2759"/>
<dbReference type="EMBL" id="CAJHNH020000727">
    <property type="protein sequence ID" value="CAG5119514.1"/>
    <property type="molecule type" value="Genomic_DNA"/>
</dbReference>
<evidence type="ECO:0000256" key="5">
    <source>
        <dbReference type="SAM" id="SignalP"/>
    </source>
</evidence>
<protein>
    <recommendedName>
        <fullName evidence="6">SRCR domain-containing protein</fullName>
    </recommendedName>
</protein>
<dbReference type="Gene3D" id="3.10.250.10">
    <property type="entry name" value="SRCR-like domain"/>
    <property type="match status" value="1"/>
</dbReference>
<sequence length="753" mass="83516">MAGRQRGASTKLYNSLFIVVCLLWCAASQAHSEVDLPPLDKHLEDSIATDMLNIVDKKFETLTTRIASLESAVNSLQYYSIRHIREMRGRLQSTDNDLETVRKQVTQLGDEQRSHNAVVSVMATDVSELKKSSADLLGEFESSVFYINENLDKQNKDLKTLLEDTVIRSSREVTEQISKQLEETVQQMEQLQVRIIPCLNPEPASCSVDFSGISEHIDLRFAEFKMQTHAYFVRLINAAQLDIISGKRFSDDESKVEETKKEKDKPCDCKADSTKNNSFRADRADDTVGHAAYTLVSRNENISSAENVTAQTAHDVHRKYQDENDEQVMNALYNMTTSVLQAVNYFRNTGRMLEQILSNTDSIIIQQTDITKRFNPLYLGVLSSTEDDESYQSNIIPGAQGAEKRIPLKRLSPVKTADAGCSSYNEVFKNVTAIIRNGSQLLEVLTDLAQLSSVSLSKVTAALQDEVTRVEGIRTQMATTMLARTSGDKSDPVIVLTNVTQKTLKLVEAVASNTGWLPQIHHNVQLLESMTNRSLYGVLQNHALLRRIQEISPNQEDPVASFGRDNNKTTGHGTSRTHSNRHRSSNSDLNESTKDEAALNRESLETIYSTSLQLNRIMPALTKLLSEPDPLITLVGGGRPDQGRVEIYHNGLWGALCQRDLSHAEADLICRHLGFRGGISAGSGHFGSGTGASWIFNASCLASPQCPVVSYSDDTAQCSHELDAGVICDHMLRIVSTDGSTKGKVGRLEIHHR</sequence>
<dbReference type="GO" id="GO:0016020">
    <property type="term" value="C:membrane"/>
    <property type="evidence" value="ECO:0007669"/>
    <property type="project" value="InterPro"/>
</dbReference>
<dbReference type="Proteomes" id="UP000678393">
    <property type="component" value="Unassembled WGS sequence"/>
</dbReference>
<keyword evidence="8" id="KW-1185">Reference proteome</keyword>
<evidence type="ECO:0000256" key="2">
    <source>
        <dbReference type="PROSITE-ProRule" id="PRU00196"/>
    </source>
</evidence>
<evidence type="ECO:0000256" key="1">
    <source>
        <dbReference type="ARBA" id="ARBA00023157"/>
    </source>
</evidence>
<dbReference type="PROSITE" id="PS50287">
    <property type="entry name" value="SRCR_2"/>
    <property type="match status" value="1"/>
</dbReference>
<feature type="chain" id="PRO_5035739398" description="SRCR domain-containing protein" evidence="5">
    <location>
        <begin position="33"/>
        <end position="753"/>
    </location>
</feature>
<keyword evidence="3" id="KW-0175">Coiled coil</keyword>
<evidence type="ECO:0000256" key="4">
    <source>
        <dbReference type="SAM" id="MobiDB-lite"/>
    </source>
</evidence>
<comment type="caution">
    <text evidence="2">Lacks conserved residue(s) required for the propagation of feature annotation.</text>
</comment>
<keyword evidence="5" id="KW-0732">Signal</keyword>
<feature type="coiled-coil region" evidence="3">
    <location>
        <begin position="84"/>
        <end position="111"/>
    </location>
</feature>
<evidence type="ECO:0000256" key="3">
    <source>
        <dbReference type="SAM" id="Coils"/>
    </source>
</evidence>
<dbReference type="Pfam" id="PF00530">
    <property type="entry name" value="SRCR"/>
    <property type="match status" value="1"/>
</dbReference>
<evidence type="ECO:0000313" key="7">
    <source>
        <dbReference type="EMBL" id="CAG5119514.1"/>
    </source>
</evidence>
<feature type="coiled-coil region" evidence="3">
    <location>
        <begin position="148"/>
        <end position="194"/>
    </location>
</feature>
<dbReference type="PANTHER" id="PTHR48071:SF28">
    <property type="entry name" value="SRCR DOMAIN-CONTAINING PROTEIN"/>
    <property type="match status" value="1"/>
</dbReference>
<accession>A0A8S3YQX2</accession>
<reference evidence="7" key="1">
    <citation type="submission" date="2021-04" db="EMBL/GenBank/DDBJ databases">
        <authorList>
            <consortium name="Molecular Ecology Group"/>
        </authorList>
    </citation>
    <scope>NUCLEOTIDE SEQUENCE</scope>
</reference>
<gene>
    <name evidence="7" type="ORF">CUNI_LOCUS5072</name>
</gene>
<evidence type="ECO:0000259" key="6">
    <source>
        <dbReference type="PROSITE" id="PS50287"/>
    </source>
</evidence>
<evidence type="ECO:0000313" key="8">
    <source>
        <dbReference type="Proteomes" id="UP000678393"/>
    </source>
</evidence>
<keyword evidence="1" id="KW-1015">Disulfide bond</keyword>
<dbReference type="PANTHER" id="PTHR48071">
    <property type="entry name" value="SRCR DOMAIN-CONTAINING PROTEIN"/>
    <property type="match status" value="1"/>
</dbReference>
<feature type="non-terminal residue" evidence="7">
    <location>
        <position position="753"/>
    </location>
</feature>
<dbReference type="InterPro" id="IPR001190">
    <property type="entry name" value="SRCR"/>
</dbReference>
<proteinExistence type="predicted"/>
<feature type="domain" description="SRCR" evidence="6">
    <location>
        <begin position="632"/>
        <end position="729"/>
    </location>
</feature>
<organism evidence="7 8">
    <name type="scientific">Candidula unifasciata</name>
    <dbReference type="NCBI Taxonomy" id="100452"/>
    <lineage>
        <taxon>Eukaryota</taxon>
        <taxon>Metazoa</taxon>
        <taxon>Spiralia</taxon>
        <taxon>Lophotrochozoa</taxon>
        <taxon>Mollusca</taxon>
        <taxon>Gastropoda</taxon>
        <taxon>Heterobranchia</taxon>
        <taxon>Euthyneura</taxon>
        <taxon>Panpulmonata</taxon>
        <taxon>Eupulmonata</taxon>
        <taxon>Stylommatophora</taxon>
        <taxon>Helicina</taxon>
        <taxon>Helicoidea</taxon>
        <taxon>Geomitridae</taxon>
        <taxon>Candidula</taxon>
    </lineage>
</organism>